<organism evidence="2 3">
    <name type="scientific">Rhizoctonia solani AG-3 Rhs1AP</name>
    <dbReference type="NCBI Taxonomy" id="1086054"/>
    <lineage>
        <taxon>Eukaryota</taxon>
        <taxon>Fungi</taxon>
        <taxon>Dikarya</taxon>
        <taxon>Basidiomycota</taxon>
        <taxon>Agaricomycotina</taxon>
        <taxon>Agaricomycetes</taxon>
        <taxon>Cantharellales</taxon>
        <taxon>Ceratobasidiaceae</taxon>
        <taxon>Rhizoctonia</taxon>
    </lineage>
</organism>
<dbReference type="AlphaFoldDB" id="X8JAU1"/>
<dbReference type="EMBL" id="JATN01000319">
    <property type="protein sequence ID" value="EUC60391.1"/>
    <property type="molecule type" value="Genomic_DNA"/>
</dbReference>
<reference evidence="3" key="1">
    <citation type="journal article" date="2014" name="Genome Announc.">
        <title>Draft genome sequence of the plant-pathogenic soil fungus Rhizoctonia solani anastomosis group 3 strain Rhs1AP.</title>
        <authorList>
            <person name="Cubeta M.A."/>
            <person name="Thomas E."/>
            <person name="Dean R.A."/>
            <person name="Jabaji S."/>
            <person name="Neate S.M."/>
            <person name="Tavantzis S."/>
            <person name="Toda T."/>
            <person name="Vilgalys R."/>
            <person name="Bharathan N."/>
            <person name="Fedorova-Abrams N."/>
            <person name="Pakala S.B."/>
            <person name="Pakala S.M."/>
            <person name="Zafar N."/>
            <person name="Joardar V."/>
            <person name="Losada L."/>
            <person name="Nierman W.C."/>
        </authorList>
    </citation>
    <scope>NUCLEOTIDE SEQUENCE [LARGE SCALE GENOMIC DNA]</scope>
    <source>
        <strain evidence="3">AG-3</strain>
    </source>
</reference>
<gene>
    <name evidence="2" type="ORF">RSOL_339560</name>
</gene>
<feature type="region of interest" description="Disordered" evidence="1">
    <location>
        <begin position="537"/>
        <end position="573"/>
    </location>
</feature>
<feature type="region of interest" description="Disordered" evidence="1">
    <location>
        <begin position="112"/>
        <end position="193"/>
    </location>
</feature>
<feature type="region of interest" description="Disordered" evidence="1">
    <location>
        <begin position="207"/>
        <end position="313"/>
    </location>
</feature>
<feature type="compositionally biased region" description="Pro residues" evidence="1">
    <location>
        <begin position="297"/>
        <end position="306"/>
    </location>
</feature>
<protein>
    <recommendedName>
        <fullName evidence="4">Helicase carboxy-terminal domain protein</fullName>
    </recommendedName>
</protein>
<evidence type="ECO:0000313" key="3">
    <source>
        <dbReference type="Proteomes" id="UP000030108"/>
    </source>
</evidence>
<accession>X8JAU1</accession>
<feature type="region of interest" description="Disordered" evidence="1">
    <location>
        <begin position="326"/>
        <end position="518"/>
    </location>
</feature>
<comment type="caution">
    <text evidence="2">The sequence shown here is derived from an EMBL/GenBank/DDBJ whole genome shotgun (WGS) entry which is preliminary data.</text>
</comment>
<dbReference type="SUPFAM" id="SSF52540">
    <property type="entry name" value="P-loop containing nucleoside triphosphate hydrolases"/>
    <property type="match status" value="1"/>
</dbReference>
<dbReference type="Proteomes" id="UP000030108">
    <property type="component" value="Unassembled WGS sequence"/>
</dbReference>
<dbReference type="Gene3D" id="3.40.50.300">
    <property type="entry name" value="P-loop containing nucleotide triphosphate hydrolases"/>
    <property type="match status" value="1"/>
</dbReference>
<name>X8JAU1_9AGAM</name>
<evidence type="ECO:0008006" key="4">
    <source>
        <dbReference type="Google" id="ProtNLM"/>
    </source>
</evidence>
<feature type="compositionally biased region" description="Polar residues" evidence="1">
    <location>
        <begin position="255"/>
        <end position="273"/>
    </location>
</feature>
<feature type="compositionally biased region" description="Polar residues" evidence="1">
    <location>
        <begin position="479"/>
        <end position="489"/>
    </location>
</feature>
<feature type="compositionally biased region" description="Polar residues" evidence="1">
    <location>
        <begin position="389"/>
        <end position="400"/>
    </location>
</feature>
<dbReference type="OrthoDB" id="3270319at2759"/>
<sequence>MSNVGSTGLNVTAASVVIVLSNVWSGLERNQIFGRVDRPGQCRDVVLYTIVAPGSIDLDLMVYSESKTCMSNQFLTSKIQLQQTYLQITAQSPDHGHELDLGSDGKITATKVVTRKRKDRKEAAPSSSDDDEVAVEGHKESRSTRPSKRVKVSNDKKSTPVAGGGAAKTGPSRGSFRQKKGEINAEGPKTLSSLSSGMMMAQQIEANAPDVHSGSSRVQVQSQGSAYQNLGTIQETQEKQPQSKPVAASAPATLSRGSSSNQPYTAVSQNTQGMEEKALPQAPSLFKRRSAHKRRLPIPPSKPNPQPQFQNVTAPSTARPTLVLKDKGAISPQATHAADECAQPSSSKGPHITKKAASGLPATRDVTDSDRLSCPGSLSDFGRSLSIVGPSQQLPGSGDQNHPDEQATKTLPSQRNKSAVVSQHRYNQESPGMAKPGATERLLEVDQTTNRNPPQPDTMPRLTQAQTAPPVKPVRPLNVQPQSTSSGQSGVDKEKHTAMPKDGQTVKKRPFLSASSRSRSIGELGAKSQLIHARTESTIAQKSTESASSPAQGIQNKGDIHAKKAQLAPSKRGAAEWVSWSGVKWNAGTRHWAI</sequence>
<evidence type="ECO:0000256" key="1">
    <source>
        <dbReference type="SAM" id="MobiDB-lite"/>
    </source>
</evidence>
<feature type="non-terminal residue" evidence="2">
    <location>
        <position position="594"/>
    </location>
</feature>
<evidence type="ECO:0000313" key="2">
    <source>
        <dbReference type="EMBL" id="EUC60391.1"/>
    </source>
</evidence>
<feature type="compositionally biased region" description="Polar residues" evidence="1">
    <location>
        <begin position="226"/>
        <end position="243"/>
    </location>
</feature>
<feature type="compositionally biased region" description="Polar residues" evidence="1">
    <location>
        <begin position="537"/>
        <end position="555"/>
    </location>
</feature>
<proteinExistence type="predicted"/>
<dbReference type="InterPro" id="IPR027417">
    <property type="entry name" value="P-loop_NTPase"/>
</dbReference>
<feature type="compositionally biased region" description="Low complexity" evidence="1">
    <location>
        <begin position="213"/>
        <end position="225"/>
    </location>
</feature>
<feature type="compositionally biased region" description="Polar residues" evidence="1">
    <location>
        <begin position="408"/>
        <end position="430"/>
    </location>
</feature>
<feature type="compositionally biased region" description="Basic residues" evidence="1">
    <location>
        <begin position="286"/>
        <end position="296"/>
    </location>
</feature>